<accession>A0A7J7R152</accession>
<evidence type="ECO:0000313" key="1">
    <source>
        <dbReference type="EMBL" id="KAF6269727.1"/>
    </source>
</evidence>
<comment type="caution">
    <text evidence="1">The sequence shown here is derived from an EMBL/GenBank/DDBJ whole genome shotgun (WGS) entry which is preliminary data.</text>
</comment>
<gene>
    <name evidence="1" type="ORF">mRhiFer1_009702</name>
</gene>
<evidence type="ECO:0000313" key="2">
    <source>
        <dbReference type="Proteomes" id="UP000585614"/>
    </source>
</evidence>
<proteinExistence type="predicted"/>
<name>A0A7J7R152_RHIFE</name>
<sequence length="120" mass="13240">MLVEGAQPTIPCGSRTGNLVVERTRSNQLSHLRAQWQLSSRCHIQSLVAGGAAHHPLWVSRNRTGNLVVESPLAHVGIELAAFRVRSMELQPPEPPGRPNNEVFNTKNTIPLWPKLSVLI</sequence>
<reference evidence="1 2" key="1">
    <citation type="journal article" date="2020" name="Nature">
        <title>Six reference-quality genomes reveal evolution of bat adaptations.</title>
        <authorList>
            <person name="Jebb D."/>
            <person name="Huang Z."/>
            <person name="Pippel M."/>
            <person name="Hughes G.M."/>
            <person name="Lavrichenko K."/>
            <person name="Devanna P."/>
            <person name="Winkler S."/>
            <person name="Jermiin L.S."/>
            <person name="Skirmuntt E.C."/>
            <person name="Katzourakis A."/>
            <person name="Burkitt-Gray L."/>
            <person name="Ray D.A."/>
            <person name="Sullivan K.A.M."/>
            <person name="Roscito J.G."/>
            <person name="Kirilenko B.M."/>
            <person name="Davalos L.M."/>
            <person name="Corthals A.P."/>
            <person name="Power M.L."/>
            <person name="Jones G."/>
            <person name="Ransome R.D."/>
            <person name="Dechmann D.K.N."/>
            <person name="Locatelli A.G."/>
            <person name="Puechmaille S.J."/>
            <person name="Fedrigo O."/>
            <person name="Jarvis E.D."/>
            <person name="Hiller M."/>
            <person name="Vernes S.C."/>
            <person name="Myers E.W."/>
            <person name="Teeling E.C."/>
        </authorList>
    </citation>
    <scope>NUCLEOTIDE SEQUENCE [LARGE SCALE GENOMIC DNA]</scope>
    <source>
        <strain evidence="1">MRhiFer1</strain>
        <tissue evidence="1">Lung</tissue>
    </source>
</reference>
<dbReference type="EMBL" id="JACAGC010000035">
    <property type="protein sequence ID" value="KAF6269727.1"/>
    <property type="molecule type" value="Genomic_DNA"/>
</dbReference>
<dbReference type="AlphaFoldDB" id="A0A7J7R152"/>
<organism evidence="1 2">
    <name type="scientific">Rhinolophus ferrumequinum</name>
    <name type="common">Greater horseshoe bat</name>
    <dbReference type="NCBI Taxonomy" id="59479"/>
    <lineage>
        <taxon>Eukaryota</taxon>
        <taxon>Metazoa</taxon>
        <taxon>Chordata</taxon>
        <taxon>Craniata</taxon>
        <taxon>Vertebrata</taxon>
        <taxon>Euteleostomi</taxon>
        <taxon>Mammalia</taxon>
        <taxon>Eutheria</taxon>
        <taxon>Laurasiatheria</taxon>
        <taxon>Chiroptera</taxon>
        <taxon>Yinpterochiroptera</taxon>
        <taxon>Rhinolophoidea</taxon>
        <taxon>Rhinolophidae</taxon>
        <taxon>Rhinolophinae</taxon>
        <taxon>Rhinolophus</taxon>
    </lineage>
</organism>
<protein>
    <submittedName>
        <fullName evidence="1">Uncharacterized protein</fullName>
    </submittedName>
</protein>
<dbReference type="Proteomes" id="UP000585614">
    <property type="component" value="Unassembled WGS sequence"/>
</dbReference>